<keyword evidence="5" id="KW-1185">Reference proteome</keyword>
<dbReference type="EMBL" id="HE580270">
    <property type="protein sequence ID" value="CCD24640.1"/>
    <property type="molecule type" value="Genomic_DNA"/>
</dbReference>
<dbReference type="FunFam" id="3.40.640.10:FF:000094">
    <property type="entry name" value="Probable cystathionine gamma-synthase"/>
    <property type="match status" value="1"/>
</dbReference>
<dbReference type="Gene3D" id="3.40.640.10">
    <property type="entry name" value="Type I PLP-dependent aspartate aminotransferase-like (Major domain)"/>
    <property type="match status" value="1"/>
</dbReference>
<evidence type="ECO:0000313" key="5">
    <source>
        <dbReference type="Proteomes" id="UP000000689"/>
    </source>
</evidence>
<dbReference type="AlphaFoldDB" id="G0WA29"/>
<dbReference type="KEGG" id="ndi:NDAI_0D03260"/>
<dbReference type="InterPro" id="IPR015424">
    <property type="entry name" value="PyrdxlP-dep_Trfase"/>
</dbReference>
<sequence>MINRSTTAPPTSSLTWDDIKDIHPRIKLAKSVKRLCEILSDRYAKENETCICFPSYTVAKRCREYIAVKVTRASTTTTPPKVRILQLATSKPKDSNEMAFKRECKIAVVFTKREFEPLMMEYWRLSGEIISEYLAEYVLHELFMLEKSTRTTIPHSIGEENDNDDEKEFIESRYGRNFNFTFTDRAKSLIKKRITKNVMDSDYDHDHDDENENYHFNDRNNGNNMSTFLDTHINGNNNNSNSQGFDDREDEEEPTPYIHSTIPAEPIDMDETLPLANDERTHTNNTNGTVSRTVSDIDTNHISTSNMRSNSFDTDNGSGGNSIPLNPETDVYLFTSGMAALFTAHRLLLHFDSQRVDRLRYSITDDSTPSPNGTFNNRLIGYGSPYKETVMFGFPSVDTLEVLQKFNHTHFLSDNDEENSAMSKLKEILHSGEQILAVFIEAPSNPLLKMGDLIELKRLSDMYGFFIIVDETIAGFVNIDAIIHADIICSSLTKVFTGDSNVIAGSMVLNPMSKIYDFAKRFLSFPDGFEDCLWCEDILYLEKNSRDFLSKTTRINNTTEYLVNTVLSPYVGKKEANGKLFKKIYYPTTTSKETKMCYDAIKCKTYGGYGGVFSITFHDIEKAKLFFNNLKLSKTISLGSNYTTVCPYTVLKHGDELEKVSEYGLDETLIRVCVGLENKTSLKENFSRAIEKTMNN</sequence>
<evidence type="ECO:0000256" key="3">
    <source>
        <dbReference type="SAM" id="MobiDB-lite"/>
    </source>
</evidence>
<reference evidence="4 5" key="1">
    <citation type="journal article" date="2011" name="Proc. Natl. Acad. Sci. U.S.A.">
        <title>Evolutionary erosion of yeast sex chromosomes by mating-type switching accidents.</title>
        <authorList>
            <person name="Gordon J.L."/>
            <person name="Armisen D."/>
            <person name="Proux-Wera E."/>
            <person name="Oheigeartaigh S.S."/>
            <person name="Byrne K.P."/>
            <person name="Wolfe K.H."/>
        </authorList>
    </citation>
    <scope>NUCLEOTIDE SEQUENCE [LARGE SCALE GENOMIC DNA]</scope>
    <source>
        <strain evidence="5">ATCC 10597 / BCRC 20456 / CBS 421 / NBRC 0211 / NRRL Y-12639</strain>
    </source>
</reference>
<dbReference type="InterPro" id="IPR015422">
    <property type="entry name" value="PyrdxlP-dep_Trfase_small"/>
</dbReference>
<dbReference type="GO" id="GO:0030170">
    <property type="term" value="F:pyridoxal phosphate binding"/>
    <property type="evidence" value="ECO:0007669"/>
    <property type="project" value="InterPro"/>
</dbReference>
<evidence type="ECO:0008006" key="6">
    <source>
        <dbReference type="Google" id="ProtNLM"/>
    </source>
</evidence>
<organism evidence="4 5">
    <name type="scientific">Naumovozyma dairenensis (strain ATCC 10597 / BCRC 20456 / CBS 421 / NBRC 0211 / NRRL Y-12639)</name>
    <name type="common">Saccharomyces dairenensis</name>
    <dbReference type="NCBI Taxonomy" id="1071378"/>
    <lineage>
        <taxon>Eukaryota</taxon>
        <taxon>Fungi</taxon>
        <taxon>Dikarya</taxon>
        <taxon>Ascomycota</taxon>
        <taxon>Saccharomycotina</taxon>
        <taxon>Saccharomycetes</taxon>
        <taxon>Saccharomycetales</taxon>
        <taxon>Saccharomycetaceae</taxon>
        <taxon>Naumovozyma</taxon>
    </lineage>
</organism>
<evidence type="ECO:0000256" key="1">
    <source>
        <dbReference type="ARBA" id="ARBA00001933"/>
    </source>
</evidence>
<dbReference type="GeneID" id="11495297"/>
<feature type="region of interest" description="Disordered" evidence="3">
    <location>
        <begin position="234"/>
        <end position="254"/>
    </location>
</feature>
<protein>
    <recommendedName>
        <fullName evidence="6">Cystathionine gamma-synthase</fullName>
    </recommendedName>
</protein>
<dbReference type="GO" id="GO:0019346">
    <property type="term" value="P:transsulfuration"/>
    <property type="evidence" value="ECO:0007669"/>
    <property type="project" value="InterPro"/>
</dbReference>
<dbReference type="OMA" id="GYGSPYK"/>
<dbReference type="GO" id="GO:0003962">
    <property type="term" value="F:cystathionine gamma-synthase activity"/>
    <property type="evidence" value="ECO:0007669"/>
    <property type="project" value="TreeGrafter"/>
</dbReference>
<dbReference type="SUPFAM" id="SSF53383">
    <property type="entry name" value="PLP-dependent transferases"/>
    <property type="match status" value="1"/>
</dbReference>
<dbReference type="HOGENOM" id="CLU_011302_1_1_1"/>
<evidence type="ECO:0000256" key="2">
    <source>
        <dbReference type="ARBA" id="ARBA00022898"/>
    </source>
</evidence>
<comment type="cofactor">
    <cofactor evidence="1">
        <name>pyridoxal 5'-phosphate</name>
        <dbReference type="ChEBI" id="CHEBI:597326"/>
    </cofactor>
</comment>
<dbReference type="Gene3D" id="3.90.1150.10">
    <property type="entry name" value="Aspartate Aminotransferase, domain 1"/>
    <property type="match status" value="1"/>
</dbReference>
<dbReference type="Pfam" id="PF01053">
    <property type="entry name" value="Cys_Met_Meta_PP"/>
    <property type="match status" value="2"/>
</dbReference>
<dbReference type="PANTHER" id="PTHR42699">
    <property type="match status" value="1"/>
</dbReference>
<keyword evidence="2" id="KW-0663">Pyridoxal phosphate</keyword>
<dbReference type="InterPro" id="IPR051750">
    <property type="entry name" value="Trans-sulfuration_enzymes"/>
</dbReference>
<feature type="region of interest" description="Disordered" evidence="3">
    <location>
        <begin position="301"/>
        <end position="320"/>
    </location>
</feature>
<dbReference type="OrthoDB" id="10047078at2759"/>
<dbReference type="InterPro" id="IPR015421">
    <property type="entry name" value="PyrdxlP-dep_Trfase_major"/>
</dbReference>
<dbReference type="InterPro" id="IPR000277">
    <property type="entry name" value="Cys/Met-Metab_PyrdxlP-dep_enz"/>
</dbReference>
<name>G0WA29_NAUDC</name>
<dbReference type="RefSeq" id="XP_003669883.1">
    <property type="nucleotide sequence ID" value="XM_003669835.1"/>
</dbReference>
<dbReference type="eggNOG" id="KOG0053">
    <property type="taxonomic scope" value="Eukaryota"/>
</dbReference>
<dbReference type="STRING" id="1071378.G0WA29"/>
<evidence type="ECO:0000313" key="4">
    <source>
        <dbReference type="EMBL" id="CCD24640.1"/>
    </source>
</evidence>
<accession>G0WA29</accession>
<dbReference type="PANTHER" id="PTHR42699:SF1">
    <property type="entry name" value="CYSTATHIONINE GAMMA-SYNTHASE-RELATED"/>
    <property type="match status" value="1"/>
</dbReference>
<dbReference type="Proteomes" id="UP000000689">
    <property type="component" value="Chromosome 4"/>
</dbReference>
<gene>
    <name evidence="4" type="primary">NDAI0D03260</name>
    <name evidence="4" type="ordered locus">NDAI_0D03260</name>
</gene>
<proteinExistence type="predicted"/>